<sequence length="241" mass="25643">MTAGADTMRLADGRASARRTAIAPPLDRERLFAAARRRSGRVRLLRRAILLSVVGAAVGMIAIAAFDPFGPKSGSLTFSSVALDGTKVSMARPRLAGFRSDGQPYVLTAERALQDLKHPTVAELQNLVGDMGTAGGETTRLTADAGLYDSVGERMKLNGNVKIDGARFQARLRSVDIDFKTGVYDSDEPVEVHLGGGTSVVADRASARNNGQELIFEGRVRTTVIPQGEAPVEAHSTRTNP</sequence>
<reference evidence="2 3" key="1">
    <citation type="submission" date="2018-06" db="EMBL/GenBank/DDBJ databases">
        <title>Genomic Encyclopedia of Type Strains, Phase IV (KMG-IV): sequencing the most valuable type-strain genomes for metagenomic binning, comparative biology and taxonomic classification.</title>
        <authorList>
            <person name="Goeker M."/>
        </authorList>
    </citation>
    <scope>NUCLEOTIDE SEQUENCE [LARGE SCALE GENOMIC DNA]</scope>
    <source>
        <strain evidence="2 3">DSM 24875</strain>
    </source>
</reference>
<dbReference type="Pfam" id="PF06835">
    <property type="entry name" value="LptC"/>
    <property type="match status" value="1"/>
</dbReference>
<accession>A0A366FUB1</accession>
<dbReference type="RefSeq" id="WP_170152985.1">
    <property type="nucleotide sequence ID" value="NZ_QNRK01000001.1"/>
</dbReference>
<proteinExistence type="predicted"/>
<dbReference type="EMBL" id="QNRK01000001">
    <property type="protein sequence ID" value="RBP18264.1"/>
    <property type="molecule type" value="Genomic_DNA"/>
</dbReference>
<dbReference type="InterPro" id="IPR010664">
    <property type="entry name" value="LipoPS_assembly_LptC-rel"/>
</dbReference>
<keyword evidence="1" id="KW-0472">Membrane</keyword>
<organism evidence="2 3">
    <name type="scientific">Roseiarcus fermentans</name>
    <dbReference type="NCBI Taxonomy" id="1473586"/>
    <lineage>
        <taxon>Bacteria</taxon>
        <taxon>Pseudomonadati</taxon>
        <taxon>Pseudomonadota</taxon>
        <taxon>Alphaproteobacteria</taxon>
        <taxon>Hyphomicrobiales</taxon>
        <taxon>Roseiarcaceae</taxon>
        <taxon>Roseiarcus</taxon>
    </lineage>
</organism>
<feature type="transmembrane region" description="Helical" evidence="1">
    <location>
        <begin position="44"/>
        <end position="66"/>
    </location>
</feature>
<dbReference type="AlphaFoldDB" id="A0A366FUB1"/>
<evidence type="ECO:0000313" key="3">
    <source>
        <dbReference type="Proteomes" id="UP000253529"/>
    </source>
</evidence>
<name>A0A366FUB1_9HYPH</name>
<dbReference type="Gene3D" id="2.60.450.10">
    <property type="entry name" value="Lipopolysaccharide (LPS) transport protein A like domain"/>
    <property type="match status" value="1"/>
</dbReference>
<keyword evidence="1" id="KW-1133">Transmembrane helix</keyword>
<keyword evidence="3" id="KW-1185">Reference proteome</keyword>
<evidence type="ECO:0000256" key="1">
    <source>
        <dbReference type="SAM" id="Phobius"/>
    </source>
</evidence>
<keyword evidence="1" id="KW-0812">Transmembrane</keyword>
<comment type="caution">
    <text evidence="2">The sequence shown here is derived from an EMBL/GenBank/DDBJ whole genome shotgun (WGS) entry which is preliminary data.</text>
</comment>
<dbReference type="Proteomes" id="UP000253529">
    <property type="component" value="Unassembled WGS sequence"/>
</dbReference>
<evidence type="ECO:0000313" key="2">
    <source>
        <dbReference type="EMBL" id="RBP18264.1"/>
    </source>
</evidence>
<gene>
    <name evidence="2" type="ORF">DFR50_101208</name>
</gene>
<protein>
    <submittedName>
        <fullName evidence="2">Lipopolysaccharide export system protein LptC</fullName>
    </submittedName>
</protein>